<dbReference type="RefSeq" id="WP_324274125.1">
    <property type="nucleotide sequence ID" value="NZ_CP141261.1"/>
</dbReference>
<sequence>MEQAVVNINAALEALANAQRAGDFAGQGQALEDLQAAVDAYQAAQQAGE</sequence>
<evidence type="ECO:0000313" key="2">
    <source>
        <dbReference type="Proteomes" id="UP001324287"/>
    </source>
</evidence>
<evidence type="ECO:0000313" key="1">
    <source>
        <dbReference type="EMBL" id="WRL62774.1"/>
    </source>
</evidence>
<dbReference type="EMBL" id="CP141261">
    <property type="protein sequence ID" value="WRL62774.1"/>
    <property type="molecule type" value="Genomic_DNA"/>
</dbReference>
<keyword evidence="2" id="KW-1185">Reference proteome</keyword>
<organism evidence="1 2">
    <name type="scientific">Blastococcus brunescens</name>
    <dbReference type="NCBI Taxonomy" id="1564165"/>
    <lineage>
        <taxon>Bacteria</taxon>
        <taxon>Bacillati</taxon>
        <taxon>Actinomycetota</taxon>
        <taxon>Actinomycetes</taxon>
        <taxon>Geodermatophilales</taxon>
        <taxon>Geodermatophilaceae</taxon>
        <taxon>Blastococcus</taxon>
    </lineage>
</organism>
<dbReference type="Proteomes" id="UP001324287">
    <property type="component" value="Chromosome"/>
</dbReference>
<protein>
    <submittedName>
        <fullName evidence="1">Uncharacterized protein</fullName>
    </submittedName>
</protein>
<gene>
    <name evidence="1" type="ORF">U6N30_23155</name>
</gene>
<proteinExistence type="predicted"/>
<name>A0ABZ1AWE4_9ACTN</name>
<accession>A0ABZ1AWE4</accession>
<reference evidence="1 2" key="1">
    <citation type="submission" date="2023-12" db="EMBL/GenBank/DDBJ databases">
        <title>Blastococcus brunescens sp. nov., an actonobacterium isolated from sandstone collected in sahara desert.</title>
        <authorList>
            <person name="Gtari M."/>
            <person name="Ghodhbane F."/>
        </authorList>
    </citation>
    <scope>NUCLEOTIDE SEQUENCE [LARGE SCALE GENOMIC DNA]</scope>
    <source>
        <strain evidence="1 2">BMG 8361</strain>
    </source>
</reference>